<feature type="transmembrane region" description="Helical" evidence="1">
    <location>
        <begin position="6"/>
        <end position="22"/>
    </location>
</feature>
<dbReference type="RefSeq" id="WP_055341664.1">
    <property type="nucleotide sequence ID" value="NZ_CDNI01000003.1"/>
</dbReference>
<name>A0A0C7R261_PARSO</name>
<dbReference type="InterPro" id="IPR003474">
    <property type="entry name" value="Glcn_transporter"/>
</dbReference>
<accession>A0A0C7R261</accession>
<dbReference type="GO" id="GO:0005886">
    <property type="term" value="C:plasma membrane"/>
    <property type="evidence" value="ECO:0007669"/>
    <property type="project" value="TreeGrafter"/>
</dbReference>
<evidence type="ECO:0000313" key="2">
    <source>
        <dbReference type="EMBL" id="CEQ03263.1"/>
    </source>
</evidence>
<organism evidence="2 3">
    <name type="scientific">Paraclostridium sordellii</name>
    <name type="common">Clostridium sordellii</name>
    <dbReference type="NCBI Taxonomy" id="1505"/>
    <lineage>
        <taxon>Bacteria</taxon>
        <taxon>Bacillati</taxon>
        <taxon>Bacillota</taxon>
        <taxon>Clostridia</taxon>
        <taxon>Peptostreptococcales</taxon>
        <taxon>Peptostreptococcaceae</taxon>
        <taxon>Paraclostridium</taxon>
    </lineage>
</organism>
<keyword evidence="1" id="KW-1133">Transmembrane helix</keyword>
<dbReference type="EMBL" id="CEKZ01000003">
    <property type="protein sequence ID" value="CEQ03263.1"/>
    <property type="molecule type" value="Genomic_DNA"/>
</dbReference>
<evidence type="ECO:0000313" key="3">
    <source>
        <dbReference type="Proteomes" id="UP000049127"/>
    </source>
</evidence>
<dbReference type="PANTHER" id="PTHR30354:SF23">
    <property type="entry name" value="GNTP FAMILY PERMEASE"/>
    <property type="match status" value="1"/>
</dbReference>
<feature type="transmembrane region" description="Helical" evidence="1">
    <location>
        <begin position="244"/>
        <end position="261"/>
    </location>
</feature>
<dbReference type="GO" id="GO:0015128">
    <property type="term" value="F:gluconate transmembrane transporter activity"/>
    <property type="evidence" value="ECO:0007669"/>
    <property type="project" value="InterPro"/>
</dbReference>
<proteinExistence type="predicted"/>
<sequence length="417" mass="43780">MNVQISTLGALFGLCMAIFLIIRKFQPVYSLMLGALVGGLVGGLNLSETVEVMMSGAKDISPSILRVLTSGVLAGILIKTGAVDKISEEIIRVLGKKHAILALALSAMILAGVGVNLDVAIITVSPIALSIGKKLNYSKLAILLAMVGGGKAGNIISPNPNTIAISENFNIDLAKLMFANFIPSIFGLIVTIIICNLILFKGDKIQEEDLQSQREDLPSFTSAIIGPLSAIILLSLGTFTKIQIDPLIALPLGGFIGLISMKKVKFFNEYMSYGLSKMVGVAILLLGTGTLAGIIKNSEVQQTTINLLNVLDMPEVLLAPISGMLMSLATASSTAGATIASATFADTIIGVGISPIAGGAMINAGSSVFEHLPHGSLFHSSAGGINMRIEERFKLIPYEIIVGFIMTMVSTIIYGLF</sequence>
<keyword evidence="1" id="KW-0812">Transmembrane</keyword>
<reference evidence="3" key="1">
    <citation type="submission" date="2015-01" db="EMBL/GenBank/DDBJ databases">
        <authorList>
            <person name="Aslett M.A."/>
            <person name="De Silva N."/>
        </authorList>
    </citation>
    <scope>NUCLEOTIDE SEQUENCE [LARGE SCALE GENOMIC DNA]</scope>
    <source>
        <strain evidence="3">R28058</strain>
    </source>
</reference>
<dbReference type="AlphaFoldDB" id="A0A0C7R261"/>
<dbReference type="Pfam" id="PF02447">
    <property type="entry name" value="GntP_permease"/>
    <property type="match status" value="1"/>
</dbReference>
<dbReference type="OrthoDB" id="2136698at2"/>
<gene>
    <name evidence="2" type="primary">gntT</name>
    <name evidence="2" type="ORF">R28058_09961</name>
</gene>
<evidence type="ECO:0000256" key="1">
    <source>
        <dbReference type="SAM" id="Phobius"/>
    </source>
</evidence>
<feature type="transmembrane region" description="Helical" evidence="1">
    <location>
        <begin position="29"/>
        <end position="48"/>
    </location>
</feature>
<feature type="transmembrane region" description="Helical" evidence="1">
    <location>
        <begin position="273"/>
        <end position="295"/>
    </location>
</feature>
<protein>
    <submittedName>
        <fullName evidence="2">Gluconate permease</fullName>
    </submittedName>
</protein>
<feature type="transmembrane region" description="Helical" evidence="1">
    <location>
        <begin position="220"/>
        <end position="237"/>
    </location>
</feature>
<dbReference type="PANTHER" id="PTHR30354">
    <property type="entry name" value="GNT FAMILY GLUCONATE TRANSPORTER"/>
    <property type="match status" value="1"/>
</dbReference>
<feature type="transmembrane region" description="Helical" evidence="1">
    <location>
        <begin position="178"/>
        <end position="200"/>
    </location>
</feature>
<feature type="transmembrane region" description="Helical" evidence="1">
    <location>
        <begin position="99"/>
        <end position="128"/>
    </location>
</feature>
<dbReference type="Proteomes" id="UP000049127">
    <property type="component" value="Unassembled WGS sequence"/>
</dbReference>
<feature type="transmembrane region" description="Helical" evidence="1">
    <location>
        <begin position="395"/>
        <end position="416"/>
    </location>
</feature>
<feature type="transmembrane region" description="Helical" evidence="1">
    <location>
        <begin position="60"/>
        <end position="78"/>
    </location>
</feature>
<keyword evidence="1" id="KW-0472">Membrane</keyword>